<keyword evidence="3" id="KW-1185">Reference proteome</keyword>
<dbReference type="InterPro" id="IPR001279">
    <property type="entry name" value="Metallo-B-lactamas"/>
</dbReference>
<comment type="caution">
    <text evidence="2">The sequence shown here is derived from an EMBL/GenBank/DDBJ whole genome shotgun (WGS) entry which is preliminary data.</text>
</comment>
<name>A0ABW5T3E4_9BACI</name>
<dbReference type="Proteomes" id="UP001597520">
    <property type="component" value="Unassembled WGS sequence"/>
</dbReference>
<dbReference type="SMART" id="SM00849">
    <property type="entry name" value="Lactamase_B"/>
    <property type="match status" value="1"/>
</dbReference>
<dbReference type="EMBL" id="JBHUML010000003">
    <property type="protein sequence ID" value="MFD2706321.1"/>
    <property type="molecule type" value="Genomic_DNA"/>
</dbReference>
<dbReference type="PANTHER" id="PTHR42951">
    <property type="entry name" value="METALLO-BETA-LACTAMASE DOMAIN-CONTAINING"/>
    <property type="match status" value="1"/>
</dbReference>
<organism evidence="2 3">
    <name type="scientific">Salibacterium lacus</name>
    <dbReference type="NCBI Taxonomy" id="1898109"/>
    <lineage>
        <taxon>Bacteria</taxon>
        <taxon>Bacillati</taxon>
        <taxon>Bacillota</taxon>
        <taxon>Bacilli</taxon>
        <taxon>Bacillales</taxon>
        <taxon>Bacillaceae</taxon>
    </lineage>
</organism>
<dbReference type="InterPro" id="IPR036866">
    <property type="entry name" value="RibonucZ/Hydroxyglut_hydro"/>
</dbReference>
<gene>
    <name evidence="2" type="ORF">ACFSUB_12700</name>
</gene>
<feature type="domain" description="Metallo-beta-lactamase" evidence="1">
    <location>
        <begin position="20"/>
        <end position="207"/>
    </location>
</feature>
<reference evidence="3" key="1">
    <citation type="journal article" date="2019" name="Int. J. Syst. Evol. Microbiol.">
        <title>The Global Catalogue of Microorganisms (GCM) 10K type strain sequencing project: providing services to taxonomists for standard genome sequencing and annotation.</title>
        <authorList>
            <consortium name="The Broad Institute Genomics Platform"/>
            <consortium name="The Broad Institute Genome Sequencing Center for Infectious Disease"/>
            <person name="Wu L."/>
            <person name="Ma J."/>
        </authorList>
    </citation>
    <scope>NUCLEOTIDE SEQUENCE [LARGE SCALE GENOMIC DNA]</scope>
    <source>
        <strain evidence="3">KCTC 33792</strain>
    </source>
</reference>
<sequence>MMPVQYKNQYVTVFQSELYQTTSTVAVTKDMILIVDPTWLPGEIETIRQHVAKNDAGQHKYLLFTHSDFDHIHGWKAFPEAVTIASRGFVDRTNKKKMVQEAQDFEDYYYIERPYPVEYPQIDIIIDHDEQTIKNGDTSVSFYLAPGHQVDGVFAVVHEPGVLIAGDYVSDVEFPFIHHDSEAYERTVDKLEEVVDDKKIKLLIPGHGKCTTDRDEMRDRIGDSRWYIETLRDEIRQQKRLDVLEAFVDSYRFSRYLREEHENNKAQIQKEYRA</sequence>
<dbReference type="RefSeq" id="WP_380713619.1">
    <property type="nucleotide sequence ID" value="NZ_JBHUML010000003.1"/>
</dbReference>
<evidence type="ECO:0000259" key="1">
    <source>
        <dbReference type="SMART" id="SM00849"/>
    </source>
</evidence>
<evidence type="ECO:0000313" key="3">
    <source>
        <dbReference type="Proteomes" id="UP001597520"/>
    </source>
</evidence>
<evidence type="ECO:0000313" key="2">
    <source>
        <dbReference type="EMBL" id="MFD2706321.1"/>
    </source>
</evidence>
<proteinExistence type="predicted"/>
<dbReference type="Gene3D" id="3.60.15.10">
    <property type="entry name" value="Ribonuclease Z/Hydroxyacylglutathione hydrolase-like"/>
    <property type="match status" value="1"/>
</dbReference>
<dbReference type="Pfam" id="PF00753">
    <property type="entry name" value="Lactamase_B"/>
    <property type="match status" value="1"/>
</dbReference>
<dbReference type="SUPFAM" id="SSF56281">
    <property type="entry name" value="Metallo-hydrolase/oxidoreductase"/>
    <property type="match status" value="1"/>
</dbReference>
<dbReference type="InterPro" id="IPR050855">
    <property type="entry name" value="NDM-1-like"/>
</dbReference>
<protein>
    <submittedName>
        <fullName evidence="2">MBL fold metallo-hydrolase</fullName>
    </submittedName>
</protein>
<accession>A0ABW5T3E4</accession>